<dbReference type="HAMAP" id="MF_00480_B">
    <property type="entry name" value="Ribosomal_uS7_B"/>
    <property type="match status" value="1"/>
</dbReference>
<dbReference type="PROSITE" id="PS00052">
    <property type="entry name" value="RIBOSOMAL_S7"/>
    <property type="match status" value="1"/>
</dbReference>
<comment type="function">
    <text evidence="6">One of the primary rRNA binding proteins, it binds directly to 16S rRNA where it nucleates assembly of the head domain of the 30S subunit. Is located at the subunit interface close to the decoding center, probably blocks exit of the E-site tRNA.</text>
</comment>
<evidence type="ECO:0000256" key="4">
    <source>
        <dbReference type="ARBA" id="ARBA00022980"/>
    </source>
</evidence>
<dbReference type="InterPro" id="IPR005717">
    <property type="entry name" value="Ribosomal_uS7_bac/org-type"/>
</dbReference>
<gene>
    <name evidence="6 9" type="primary">rpsG</name>
    <name evidence="9" type="ORF">GCM10011312_10080</name>
</gene>
<dbReference type="InterPro" id="IPR020606">
    <property type="entry name" value="Ribosomal_uS7_CS"/>
</dbReference>
<evidence type="ECO:0000256" key="1">
    <source>
        <dbReference type="ARBA" id="ARBA00007151"/>
    </source>
</evidence>
<dbReference type="NCBIfam" id="TIGR01029">
    <property type="entry name" value="rpsG_bact"/>
    <property type="match status" value="1"/>
</dbReference>
<comment type="caution">
    <text evidence="9">The sequence shown here is derived from an EMBL/GenBank/DDBJ whole genome shotgun (WGS) entry which is preliminary data.</text>
</comment>
<evidence type="ECO:0000256" key="6">
    <source>
        <dbReference type="HAMAP-Rule" id="MF_00480"/>
    </source>
</evidence>
<keyword evidence="3 6" id="KW-0694">RNA-binding</keyword>
<comment type="subunit">
    <text evidence="6">Part of the 30S ribosomal subunit. Contacts proteins S9 and S11.</text>
</comment>
<proteinExistence type="inferred from homology"/>
<dbReference type="InterPro" id="IPR023798">
    <property type="entry name" value="Ribosomal_uS7_dom"/>
</dbReference>
<dbReference type="Pfam" id="PF00177">
    <property type="entry name" value="Ribosomal_S7"/>
    <property type="match status" value="1"/>
</dbReference>
<dbReference type="PIRSF" id="PIRSF002122">
    <property type="entry name" value="RPS7p_RPS7a_RPS5e_RPS7o"/>
    <property type="match status" value="1"/>
</dbReference>
<name>A0A8J2Y7I6_9FLAO</name>
<dbReference type="Gene3D" id="1.10.455.10">
    <property type="entry name" value="Ribosomal protein S7 domain"/>
    <property type="match status" value="1"/>
</dbReference>
<dbReference type="CDD" id="cd14869">
    <property type="entry name" value="uS7_Bacteria"/>
    <property type="match status" value="1"/>
</dbReference>
<dbReference type="RefSeq" id="WP_188440134.1">
    <property type="nucleotide sequence ID" value="NZ_BMGK01000003.1"/>
</dbReference>
<evidence type="ECO:0000313" key="10">
    <source>
        <dbReference type="Proteomes" id="UP000652231"/>
    </source>
</evidence>
<dbReference type="SUPFAM" id="SSF47973">
    <property type="entry name" value="Ribosomal protein S7"/>
    <property type="match status" value="1"/>
</dbReference>
<dbReference type="EMBL" id="BMGK01000003">
    <property type="protein sequence ID" value="GGD88092.1"/>
    <property type="molecule type" value="Genomic_DNA"/>
</dbReference>
<evidence type="ECO:0000259" key="8">
    <source>
        <dbReference type="Pfam" id="PF00177"/>
    </source>
</evidence>
<comment type="similarity">
    <text evidence="1 6 7">Belongs to the universal ribosomal protein uS7 family.</text>
</comment>
<dbReference type="AlphaFoldDB" id="A0A8J2Y7I6"/>
<evidence type="ECO:0000256" key="5">
    <source>
        <dbReference type="ARBA" id="ARBA00023274"/>
    </source>
</evidence>
<evidence type="ECO:0000313" key="9">
    <source>
        <dbReference type="EMBL" id="GGD88092.1"/>
    </source>
</evidence>
<sequence>MRKRQAKKRPLLPDPKFNDQLVTRFVNMMMHDGKKSVAFKVFYDAMAIVEEKKQDDEKSALETWKDALSNVMPHVEVRSRRVGGATFQIPMQIRPDRKISTAMKWLISFSRKRNEKSMAQRLAAEVLAAAKEEGAAVKKRLDTHKMAEANKAFSHFRF</sequence>
<reference evidence="9" key="1">
    <citation type="journal article" date="2014" name="Int. J. Syst. Evol. Microbiol.">
        <title>Complete genome sequence of Corynebacterium casei LMG S-19264T (=DSM 44701T), isolated from a smear-ripened cheese.</title>
        <authorList>
            <consortium name="US DOE Joint Genome Institute (JGI-PGF)"/>
            <person name="Walter F."/>
            <person name="Albersmeier A."/>
            <person name="Kalinowski J."/>
            <person name="Ruckert C."/>
        </authorList>
    </citation>
    <scope>NUCLEOTIDE SEQUENCE</scope>
    <source>
        <strain evidence="9">CGMCC 1.12924</strain>
    </source>
</reference>
<evidence type="ECO:0000256" key="3">
    <source>
        <dbReference type="ARBA" id="ARBA00022884"/>
    </source>
</evidence>
<dbReference type="GO" id="GO:0000049">
    <property type="term" value="F:tRNA binding"/>
    <property type="evidence" value="ECO:0007669"/>
    <property type="project" value="UniProtKB-UniRule"/>
</dbReference>
<keyword evidence="5 6" id="KW-0687">Ribonucleoprotein</keyword>
<reference evidence="9" key="2">
    <citation type="submission" date="2020-09" db="EMBL/GenBank/DDBJ databases">
        <authorList>
            <person name="Sun Q."/>
            <person name="Zhou Y."/>
        </authorList>
    </citation>
    <scope>NUCLEOTIDE SEQUENCE</scope>
    <source>
        <strain evidence="9">CGMCC 1.12924</strain>
    </source>
</reference>
<dbReference type="GO" id="GO:0006412">
    <property type="term" value="P:translation"/>
    <property type="evidence" value="ECO:0007669"/>
    <property type="project" value="UniProtKB-UniRule"/>
</dbReference>
<dbReference type="GO" id="GO:0015935">
    <property type="term" value="C:small ribosomal subunit"/>
    <property type="evidence" value="ECO:0007669"/>
    <property type="project" value="InterPro"/>
</dbReference>
<dbReference type="InterPro" id="IPR036823">
    <property type="entry name" value="Ribosomal_uS7_dom_sf"/>
</dbReference>
<accession>A0A8J2Y7I6</accession>
<evidence type="ECO:0000256" key="7">
    <source>
        <dbReference type="RuleBase" id="RU003619"/>
    </source>
</evidence>
<evidence type="ECO:0000256" key="2">
    <source>
        <dbReference type="ARBA" id="ARBA00022730"/>
    </source>
</evidence>
<dbReference type="PANTHER" id="PTHR11205">
    <property type="entry name" value="RIBOSOMAL PROTEIN S7"/>
    <property type="match status" value="1"/>
</dbReference>
<dbReference type="InterPro" id="IPR000235">
    <property type="entry name" value="Ribosomal_uS7"/>
</dbReference>
<feature type="domain" description="Small ribosomal subunit protein uS7" evidence="8">
    <location>
        <begin position="1"/>
        <end position="151"/>
    </location>
</feature>
<keyword evidence="2 6" id="KW-0699">rRNA-binding</keyword>
<dbReference type="FunFam" id="1.10.455.10:FF:000001">
    <property type="entry name" value="30S ribosomal protein S7"/>
    <property type="match status" value="1"/>
</dbReference>
<dbReference type="Proteomes" id="UP000652231">
    <property type="component" value="Unassembled WGS sequence"/>
</dbReference>
<keyword evidence="4 6" id="KW-0689">Ribosomal protein</keyword>
<keyword evidence="6" id="KW-0820">tRNA-binding</keyword>
<dbReference type="GO" id="GO:0003735">
    <property type="term" value="F:structural constituent of ribosome"/>
    <property type="evidence" value="ECO:0007669"/>
    <property type="project" value="InterPro"/>
</dbReference>
<organism evidence="9 10">
    <name type="scientific">Planktosalinus lacus</name>
    <dbReference type="NCBI Taxonomy" id="1526573"/>
    <lineage>
        <taxon>Bacteria</taxon>
        <taxon>Pseudomonadati</taxon>
        <taxon>Bacteroidota</taxon>
        <taxon>Flavobacteriia</taxon>
        <taxon>Flavobacteriales</taxon>
        <taxon>Flavobacteriaceae</taxon>
        <taxon>Planktosalinus</taxon>
    </lineage>
</organism>
<keyword evidence="10" id="KW-1185">Reference proteome</keyword>
<dbReference type="GO" id="GO:0019843">
    <property type="term" value="F:rRNA binding"/>
    <property type="evidence" value="ECO:0007669"/>
    <property type="project" value="UniProtKB-UniRule"/>
</dbReference>
<protein>
    <recommendedName>
        <fullName evidence="6">Small ribosomal subunit protein uS7</fullName>
    </recommendedName>
</protein>